<organism evidence="1 2">
    <name type="scientific">Araneus ventricosus</name>
    <name type="common">Orbweaver spider</name>
    <name type="synonym">Epeira ventricosa</name>
    <dbReference type="NCBI Taxonomy" id="182803"/>
    <lineage>
        <taxon>Eukaryota</taxon>
        <taxon>Metazoa</taxon>
        <taxon>Ecdysozoa</taxon>
        <taxon>Arthropoda</taxon>
        <taxon>Chelicerata</taxon>
        <taxon>Arachnida</taxon>
        <taxon>Araneae</taxon>
        <taxon>Araneomorphae</taxon>
        <taxon>Entelegynae</taxon>
        <taxon>Araneoidea</taxon>
        <taxon>Araneidae</taxon>
        <taxon>Araneus</taxon>
    </lineage>
</organism>
<comment type="caution">
    <text evidence="1">The sequence shown here is derived from an EMBL/GenBank/DDBJ whole genome shotgun (WGS) entry which is preliminary data.</text>
</comment>
<dbReference type="EMBL" id="BGPR01022753">
    <property type="protein sequence ID" value="GBN89370.1"/>
    <property type="molecule type" value="Genomic_DNA"/>
</dbReference>
<gene>
    <name evidence="1" type="ORF">AVEN_139947_1</name>
</gene>
<evidence type="ECO:0000313" key="1">
    <source>
        <dbReference type="EMBL" id="GBN89370.1"/>
    </source>
</evidence>
<reference evidence="1 2" key="1">
    <citation type="journal article" date="2019" name="Sci. Rep.">
        <title>Orb-weaving spider Araneus ventricosus genome elucidates the spidroin gene catalogue.</title>
        <authorList>
            <person name="Kono N."/>
            <person name="Nakamura H."/>
            <person name="Ohtoshi R."/>
            <person name="Moran D.A.P."/>
            <person name="Shinohara A."/>
            <person name="Yoshida Y."/>
            <person name="Fujiwara M."/>
            <person name="Mori M."/>
            <person name="Tomita M."/>
            <person name="Arakawa K."/>
        </authorList>
    </citation>
    <scope>NUCLEOTIDE SEQUENCE [LARGE SCALE GENOMIC DNA]</scope>
</reference>
<dbReference type="Proteomes" id="UP000499080">
    <property type="component" value="Unassembled WGS sequence"/>
</dbReference>
<accession>A0A4Y2SPK8</accession>
<sequence>MRSRCKLNRADCVIISFLFIVHIVTSLDEFSDLWSQNFRGERFTSSECKEGRGKALYFPIGDRSIFAGNAIARVLRRKLIRPHRQGFERQVQGKDFQVNRFKTIPANDVGKFMNHPVQSTSCVVVMRLSLPTYERNIPWRHVIHLRLQSALAIGGAKIAPPYRRSSIPTIPHTQRISDFLPSKRGPNLVRSFPDSKEGCGKVAISLSMGCPRKHFRANRFGNHSRKIDVEELFINHLSHRV</sequence>
<protein>
    <submittedName>
        <fullName evidence="1">Uncharacterized protein</fullName>
    </submittedName>
</protein>
<evidence type="ECO:0000313" key="2">
    <source>
        <dbReference type="Proteomes" id="UP000499080"/>
    </source>
</evidence>
<name>A0A4Y2SPK8_ARAVE</name>
<dbReference type="AlphaFoldDB" id="A0A4Y2SPK8"/>
<proteinExistence type="predicted"/>
<keyword evidence="2" id="KW-1185">Reference proteome</keyword>